<sequence length="275" mass="31415">MSGNETRVMELFKEEVVGKGFDTYGFLEELVGVARGKLVEAVREKRQEFFQHQTILDLLLKLLERVRRHPLPEILAEMELVRMASLPRLVPLGELLGRLEAVERGDVELRRPRPPRVSQEGAVLEKRRAPSTRKGEAEKLADRLRVAASREQPSLTPILEKCKIFLENDFLVLESKYKFGSFEKEKLEDEATLEFFRRFLGEVGVKAKVKLRDNGETVLEADEESSEESVLEDHRVQRVLGLFRGRVLRVKSAKEGEGEFDFHNETGSETSGSHS</sequence>
<evidence type="ECO:0000313" key="2">
    <source>
        <dbReference type="EMBL" id="HDD53421.1"/>
    </source>
</evidence>
<feature type="compositionally biased region" description="Basic and acidic residues" evidence="1">
    <location>
        <begin position="123"/>
        <end position="137"/>
    </location>
</feature>
<reference evidence="2" key="1">
    <citation type="journal article" date="2020" name="mSystems">
        <title>Genome- and Community-Level Interaction Insights into Carbon Utilization and Element Cycling Functions of Hydrothermarchaeota in Hydrothermal Sediment.</title>
        <authorList>
            <person name="Zhou Z."/>
            <person name="Liu Y."/>
            <person name="Xu W."/>
            <person name="Pan J."/>
            <person name="Luo Z.H."/>
            <person name="Li M."/>
        </authorList>
    </citation>
    <scope>NUCLEOTIDE SEQUENCE [LARGE SCALE GENOMIC DNA]</scope>
    <source>
        <strain evidence="2">HyVt-115</strain>
    </source>
</reference>
<dbReference type="AlphaFoldDB" id="A0A7C0U728"/>
<comment type="caution">
    <text evidence="2">The sequence shown here is derived from an EMBL/GenBank/DDBJ whole genome shotgun (WGS) entry which is preliminary data.</text>
</comment>
<organism evidence="2">
    <name type="scientific">Thermosulfidibacter takaii</name>
    <dbReference type="NCBI Taxonomy" id="412593"/>
    <lineage>
        <taxon>Bacteria</taxon>
        <taxon>Pseudomonadati</taxon>
        <taxon>Thermosulfidibacterota</taxon>
        <taxon>Thermosulfidibacteria</taxon>
        <taxon>Thermosulfidibacterales</taxon>
        <taxon>Thermosulfidibacteraceae</taxon>
    </lineage>
</organism>
<accession>A0A7C0U728</accession>
<name>A0A7C0U728_9BACT</name>
<dbReference type="Proteomes" id="UP000885690">
    <property type="component" value="Unassembled WGS sequence"/>
</dbReference>
<proteinExistence type="predicted"/>
<feature type="region of interest" description="Disordered" evidence="1">
    <location>
        <begin position="111"/>
        <end position="137"/>
    </location>
</feature>
<dbReference type="EMBL" id="DQWS01000186">
    <property type="protein sequence ID" value="HDD53421.1"/>
    <property type="molecule type" value="Genomic_DNA"/>
</dbReference>
<gene>
    <name evidence="2" type="ORF">ENF32_05070</name>
</gene>
<evidence type="ECO:0000256" key="1">
    <source>
        <dbReference type="SAM" id="MobiDB-lite"/>
    </source>
</evidence>
<protein>
    <recommendedName>
        <fullName evidence="3">DNA polymerase III gamma subunit domain-containing protein</fullName>
    </recommendedName>
</protein>
<evidence type="ECO:0008006" key="3">
    <source>
        <dbReference type="Google" id="ProtNLM"/>
    </source>
</evidence>